<comment type="caution">
    <text evidence="1">The sequence shown here is derived from an EMBL/GenBank/DDBJ whole genome shotgun (WGS) entry which is preliminary data.</text>
</comment>
<dbReference type="PROSITE" id="PS51257">
    <property type="entry name" value="PROKAR_LIPOPROTEIN"/>
    <property type="match status" value="1"/>
</dbReference>
<sequence length="202" mass="23721">MKSICFLFIIFLISCSPVKIKDFNNDYTQELVGQIKSMDMRQYEYKFIKKDTVNLVQTITLNFDSNNRIKNEKIITENGQKVAIYQYLNGLLIEKQLLSTHDSTLVTYKYDQLKNLIEEKATYNNGMFNLKSQVFDKYHNVVQIRTNFVKKIKQLTEIEYNYKNNYFIAKSSIDTIAVGTIETKNHFNKKGYIIKAKGIMNL</sequence>
<proteinExistence type="predicted"/>
<dbReference type="RefSeq" id="WP_187021005.1">
    <property type="nucleotide sequence ID" value="NZ_JACRUK010000058.1"/>
</dbReference>
<dbReference type="EMBL" id="JACRUL010000058">
    <property type="protein sequence ID" value="MBC5845871.1"/>
    <property type="molecule type" value="Genomic_DNA"/>
</dbReference>
<gene>
    <name evidence="1" type="ORF">H8R25_15715</name>
</gene>
<evidence type="ECO:0000313" key="2">
    <source>
        <dbReference type="Proteomes" id="UP000641454"/>
    </source>
</evidence>
<dbReference type="AlphaFoldDB" id="A0A923N1Y6"/>
<reference evidence="1 2" key="1">
    <citation type="submission" date="2020-08" db="EMBL/GenBank/DDBJ databases">
        <title>Description of novel Flavobacterium F-392 isolate.</title>
        <authorList>
            <person name="Saticioglu I.B."/>
            <person name="Duman M."/>
            <person name="Altun S."/>
        </authorList>
    </citation>
    <scope>NUCLEOTIDE SEQUENCE [LARGE SCALE GENOMIC DNA]</scope>
    <source>
        <strain evidence="1 2">F-392</strain>
    </source>
</reference>
<accession>A0A923N1Y6</accession>
<dbReference type="Proteomes" id="UP000641454">
    <property type="component" value="Unassembled WGS sequence"/>
</dbReference>
<evidence type="ECO:0000313" key="1">
    <source>
        <dbReference type="EMBL" id="MBC5845871.1"/>
    </source>
</evidence>
<organism evidence="1 2">
    <name type="scientific">Flavobacterium muglaense</name>
    <dbReference type="NCBI Taxonomy" id="2764716"/>
    <lineage>
        <taxon>Bacteria</taxon>
        <taxon>Pseudomonadati</taxon>
        <taxon>Bacteroidota</taxon>
        <taxon>Flavobacteriia</taxon>
        <taxon>Flavobacteriales</taxon>
        <taxon>Flavobacteriaceae</taxon>
        <taxon>Flavobacterium</taxon>
    </lineage>
</organism>
<protein>
    <submittedName>
        <fullName evidence="1">Uncharacterized protein</fullName>
    </submittedName>
</protein>
<keyword evidence="2" id="KW-1185">Reference proteome</keyword>
<name>A0A923N1Y6_9FLAO</name>